<dbReference type="Pfam" id="PF09831">
    <property type="entry name" value="DUF2058"/>
    <property type="match status" value="1"/>
</dbReference>
<dbReference type="AlphaFoldDB" id="A0A8J2XLB9"/>
<evidence type="ECO:0000313" key="3">
    <source>
        <dbReference type="Proteomes" id="UP000619743"/>
    </source>
</evidence>
<feature type="compositionally biased region" description="Basic and acidic residues" evidence="1">
    <location>
        <begin position="34"/>
        <end position="61"/>
    </location>
</feature>
<proteinExistence type="predicted"/>
<dbReference type="InterPro" id="IPR018636">
    <property type="entry name" value="DUF2058"/>
</dbReference>
<feature type="compositionally biased region" description="Basic residues" evidence="1">
    <location>
        <begin position="22"/>
        <end position="33"/>
    </location>
</feature>
<comment type="caution">
    <text evidence="2">The sequence shown here is derived from an EMBL/GenBank/DDBJ whole genome shotgun (WGS) entry which is preliminary data.</text>
</comment>
<protein>
    <recommendedName>
        <fullName evidence="4">DUF2058 domain-containing protein</fullName>
    </recommendedName>
</protein>
<accession>A0A8J2XLB9</accession>
<name>A0A8J2XLB9_9GAMM</name>
<evidence type="ECO:0008006" key="4">
    <source>
        <dbReference type="Google" id="ProtNLM"/>
    </source>
</evidence>
<dbReference type="EMBL" id="BMDX01000002">
    <property type="protein sequence ID" value="GGA67999.1"/>
    <property type="molecule type" value="Genomic_DNA"/>
</dbReference>
<organism evidence="2 3">
    <name type="scientific">Neiella marina</name>
    <dbReference type="NCBI Taxonomy" id="508461"/>
    <lineage>
        <taxon>Bacteria</taxon>
        <taxon>Pseudomonadati</taxon>
        <taxon>Pseudomonadota</taxon>
        <taxon>Gammaproteobacteria</taxon>
        <taxon>Alteromonadales</taxon>
        <taxon>Echinimonadaceae</taxon>
        <taxon>Neiella</taxon>
    </lineage>
</organism>
<evidence type="ECO:0000256" key="1">
    <source>
        <dbReference type="SAM" id="MobiDB-lite"/>
    </source>
</evidence>
<keyword evidence="3" id="KW-1185">Reference proteome</keyword>
<sequence length="173" mass="19497">MAKLSLQEQMLKAGLVSKKKADKVKKQAKKGRVQAREAKAAAEEKRIAEQQKAKELNRQRDEAAKQKAIVAQIKQLIEANRIDRSNGDISYSFADDKLVKNIYVEQKTQKDLVKGRLAIVRFGEGYEVVPAGVADKIAQRDESLVVLNNVVEDKDVDEDDPYAEFVVPDDLMW</sequence>
<dbReference type="Proteomes" id="UP000619743">
    <property type="component" value="Unassembled WGS sequence"/>
</dbReference>
<dbReference type="RefSeq" id="WP_087507133.1">
    <property type="nucleotide sequence ID" value="NZ_BMDX01000002.1"/>
</dbReference>
<evidence type="ECO:0000313" key="2">
    <source>
        <dbReference type="EMBL" id="GGA67999.1"/>
    </source>
</evidence>
<feature type="region of interest" description="Disordered" evidence="1">
    <location>
        <begin position="22"/>
        <end position="61"/>
    </location>
</feature>
<dbReference type="OrthoDB" id="5294470at2"/>
<gene>
    <name evidence="2" type="primary">yaiL</name>
    <name evidence="2" type="ORF">GCM10011369_07140</name>
</gene>
<reference evidence="3" key="1">
    <citation type="journal article" date="2019" name="Int. J. Syst. Evol. Microbiol.">
        <title>The Global Catalogue of Microorganisms (GCM) 10K type strain sequencing project: providing services to taxonomists for standard genome sequencing and annotation.</title>
        <authorList>
            <consortium name="The Broad Institute Genomics Platform"/>
            <consortium name="The Broad Institute Genome Sequencing Center for Infectious Disease"/>
            <person name="Wu L."/>
            <person name="Ma J."/>
        </authorList>
    </citation>
    <scope>NUCLEOTIDE SEQUENCE [LARGE SCALE GENOMIC DNA]</scope>
    <source>
        <strain evidence="3">CGMCC 1.10130</strain>
    </source>
</reference>